<name>A0A0C2W9T1_AMAMK</name>
<accession>A0A0C2W9T1</accession>
<protein>
    <submittedName>
        <fullName evidence="1">Uncharacterized protein</fullName>
    </submittedName>
</protein>
<dbReference type="HOGENOM" id="CLU_085149_2_2_1"/>
<dbReference type="Proteomes" id="UP000054549">
    <property type="component" value="Unassembled WGS sequence"/>
</dbReference>
<gene>
    <name evidence="1" type="ORF">M378DRAFT_39886</name>
</gene>
<proteinExistence type="predicted"/>
<feature type="non-terminal residue" evidence="1">
    <location>
        <position position="77"/>
    </location>
</feature>
<sequence length="77" mass="8391">LLDASGLPKSLWSNAVRHIVWITNQILISDREGRKPLEAVPGMKADANAIPEWGGKSLSVTARLDSRVNKGRWAGVD</sequence>
<dbReference type="STRING" id="946122.A0A0C2W9T1"/>
<dbReference type="InParanoid" id="A0A0C2W9T1"/>
<keyword evidence="2" id="KW-1185">Reference proteome</keyword>
<evidence type="ECO:0000313" key="1">
    <source>
        <dbReference type="EMBL" id="KIL57972.1"/>
    </source>
</evidence>
<feature type="non-terminal residue" evidence="1">
    <location>
        <position position="1"/>
    </location>
</feature>
<dbReference type="AlphaFoldDB" id="A0A0C2W9T1"/>
<dbReference type="OrthoDB" id="2640446at2759"/>
<reference evidence="1 2" key="1">
    <citation type="submission" date="2014-04" db="EMBL/GenBank/DDBJ databases">
        <title>Evolutionary Origins and Diversification of the Mycorrhizal Mutualists.</title>
        <authorList>
            <consortium name="DOE Joint Genome Institute"/>
            <consortium name="Mycorrhizal Genomics Consortium"/>
            <person name="Kohler A."/>
            <person name="Kuo A."/>
            <person name="Nagy L.G."/>
            <person name="Floudas D."/>
            <person name="Copeland A."/>
            <person name="Barry K.W."/>
            <person name="Cichocki N."/>
            <person name="Veneault-Fourrey C."/>
            <person name="LaButti K."/>
            <person name="Lindquist E.A."/>
            <person name="Lipzen A."/>
            <person name="Lundell T."/>
            <person name="Morin E."/>
            <person name="Murat C."/>
            <person name="Riley R."/>
            <person name="Ohm R."/>
            <person name="Sun H."/>
            <person name="Tunlid A."/>
            <person name="Henrissat B."/>
            <person name="Grigoriev I.V."/>
            <person name="Hibbett D.S."/>
            <person name="Martin F."/>
        </authorList>
    </citation>
    <scope>NUCLEOTIDE SEQUENCE [LARGE SCALE GENOMIC DNA]</scope>
    <source>
        <strain evidence="1 2">Koide BX008</strain>
    </source>
</reference>
<dbReference type="EMBL" id="KN818351">
    <property type="protein sequence ID" value="KIL57972.1"/>
    <property type="molecule type" value="Genomic_DNA"/>
</dbReference>
<organism evidence="1 2">
    <name type="scientific">Amanita muscaria (strain Koide BX008)</name>
    <dbReference type="NCBI Taxonomy" id="946122"/>
    <lineage>
        <taxon>Eukaryota</taxon>
        <taxon>Fungi</taxon>
        <taxon>Dikarya</taxon>
        <taxon>Basidiomycota</taxon>
        <taxon>Agaricomycotina</taxon>
        <taxon>Agaricomycetes</taxon>
        <taxon>Agaricomycetidae</taxon>
        <taxon>Agaricales</taxon>
        <taxon>Pluteineae</taxon>
        <taxon>Amanitaceae</taxon>
        <taxon>Amanita</taxon>
    </lineage>
</organism>
<evidence type="ECO:0000313" key="2">
    <source>
        <dbReference type="Proteomes" id="UP000054549"/>
    </source>
</evidence>